<dbReference type="Proteomes" id="UP000548978">
    <property type="component" value="Unassembled WGS sequence"/>
</dbReference>
<reference evidence="3 4" key="1">
    <citation type="submission" date="2020-08" db="EMBL/GenBank/DDBJ databases">
        <title>Genomic Encyclopedia of Type Strains, Phase IV (KMG-IV): sequencing the most valuable type-strain genomes for metagenomic binning, comparative biology and taxonomic classification.</title>
        <authorList>
            <person name="Goeker M."/>
        </authorList>
    </citation>
    <scope>NUCLEOTIDE SEQUENCE [LARGE SCALE GENOMIC DNA]</scope>
    <source>
        <strain evidence="3 4">DSM 24448</strain>
    </source>
</reference>
<evidence type="ECO:0000313" key="4">
    <source>
        <dbReference type="Proteomes" id="UP000548978"/>
    </source>
</evidence>
<dbReference type="AlphaFoldDB" id="A0A7W9E8Z1"/>
<feature type="compositionally biased region" description="Low complexity" evidence="1">
    <location>
        <begin position="68"/>
        <end position="79"/>
    </location>
</feature>
<feature type="transmembrane region" description="Helical" evidence="2">
    <location>
        <begin position="6"/>
        <end position="26"/>
    </location>
</feature>
<dbReference type="RefSeq" id="WP_123288533.1">
    <property type="nucleotide sequence ID" value="NZ_JACIJB010000009.1"/>
</dbReference>
<keyword evidence="2" id="KW-0472">Membrane</keyword>
<keyword evidence="2" id="KW-0812">Transmembrane</keyword>
<evidence type="ECO:0000313" key="3">
    <source>
        <dbReference type="EMBL" id="MBB5661255.1"/>
    </source>
</evidence>
<keyword evidence="2" id="KW-1133">Transmembrane helix</keyword>
<dbReference type="OrthoDB" id="7207091at2"/>
<evidence type="ECO:0000256" key="2">
    <source>
        <dbReference type="SAM" id="Phobius"/>
    </source>
</evidence>
<proteinExistence type="predicted"/>
<keyword evidence="4" id="KW-1185">Reference proteome</keyword>
<dbReference type="EMBL" id="JACIJB010000009">
    <property type="protein sequence ID" value="MBB5661255.1"/>
    <property type="molecule type" value="Genomic_DNA"/>
</dbReference>
<feature type="compositionally biased region" description="Pro residues" evidence="1">
    <location>
        <begin position="80"/>
        <end position="100"/>
    </location>
</feature>
<comment type="caution">
    <text evidence="3">The sequence shown here is derived from an EMBL/GenBank/DDBJ whole genome shotgun (WGS) entry which is preliminary data.</text>
</comment>
<accession>A0A7W9E8Z1</accession>
<organism evidence="3 4">
    <name type="scientific">Brevundimonas halotolerans</name>
    <dbReference type="NCBI Taxonomy" id="69670"/>
    <lineage>
        <taxon>Bacteria</taxon>
        <taxon>Pseudomonadati</taxon>
        <taxon>Pseudomonadota</taxon>
        <taxon>Alphaproteobacteria</taxon>
        <taxon>Caulobacterales</taxon>
        <taxon>Caulobacteraceae</taxon>
        <taxon>Brevundimonas</taxon>
    </lineage>
</organism>
<gene>
    <name evidence="3" type="ORF">FHS65_002015</name>
</gene>
<protein>
    <submittedName>
        <fullName evidence="3">Outer membrane biosynthesis protein TonB</fullName>
    </submittedName>
</protein>
<sequence>MANGAPSFLGSVLLHAGVIGLALIAWPKEADAPREMMATVPVSIVSEMTVLAAAPDNPADELITEDGSSSPELPAEVLPEPVPEAPPTPRPDPAPRPTPRPQAEQPRTPPRQPPSPPQRPTPPREEPGLNLGELSERPQRGTTSGRPSTGDSGAGQAPRAMGRADLNSVGTQVTPNWNPPCHLPGIDEVSLRVQVRMSEDGRLIGSPRVLNPRSDATGRAASDSILRAIRIPPRYRMPVGYEEQDFILTFPLEQACRNR</sequence>
<feature type="compositionally biased region" description="Pro residues" evidence="1">
    <location>
        <begin position="107"/>
        <end position="121"/>
    </location>
</feature>
<name>A0A7W9E8Z1_9CAUL</name>
<feature type="compositionally biased region" description="Polar residues" evidence="1">
    <location>
        <begin position="140"/>
        <end position="151"/>
    </location>
</feature>
<feature type="region of interest" description="Disordered" evidence="1">
    <location>
        <begin position="59"/>
        <end position="160"/>
    </location>
</feature>
<evidence type="ECO:0000256" key="1">
    <source>
        <dbReference type="SAM" id="MobiDB-lite"/>
    </source>
</evidence>